<sequence length="248" mass="28709">MRVHDYEYDEKLVIEDFFNNTLPKFPFEVLASPYHQIDKHNLSNIKDLCRHIIDPYSYAGEIPAEVDRFLNNLATNWPPYFSTFEYTITQSQGYIALMYIYDVSCANFESTIVLYTRQYLSLKGYMDSPEGDDFFCILPVIITPPSVINNEDESLNRSYRFIELIKNANLHKVVIVALNGAHLVLGLSEILTLSYQGFEINPPPNDPSRRRSLSHMEPEEYMNAIECWGLDRVILPPAIFEVPDTYKS</sequence>
<dbReference type="EMBL" id="WFKQ01000004">
    <property type="protein sequence ID" value="MUG32348.1"/>
    <property type="molecule type" value="Genomic_DNA"/>
</dbReference>
<gene>
    <name evidence="1" type="ORF">GB996_06025</name>
</gene>
<evidence type="ECO:0000313" key="2">
    <source>
        <dbReference type="Proteomes" id="UP000442109"/>
    </source>
</evidence>
<dbReference type="OrthoDB" id="6657245at2"/>
<keyword evidence="2" id="KW-1185">Reference proteome</keyword>
<comment type="caution">
    <text evidence="1">The sequence shown here is derived from an EMBL/GenBank/DDBJ whole genome shotgun (WGS) entry which is preliminary data.</text>
</comment>
<protein>
    <submittedName>
        <fullName evidence="1">Uncharacterized protein</fullName>
    </submittedName>
</protein>
<organism evidence="1 2">
    <name type="scientific">Psychrobacter sanguinis</name>
    <dbReference type="NCBI Taxonomy" id="861445"/>
    <lineage>
        <taxon>Bacteria</taxon>
        <taxon>Pseudomonadati</taxon>
        <taxon>Pseudomonadota</taxon>
        <taxon>Gammaproteobacteria</taxon>
        <taxon>Moraxellales</taxon>
        <taxon>Moraxellaceae</taxon>
        <taxon>Psychrobacter</taxon>
    </lineage>
</organism>
<accession>A0A844M166</accession>
<dbReference type="Proteomes" id="UP000442109">
    <property type="component" value="Unassembled WGS sequence"/>
</dbReference>
<dbReference type="AlphaFoldDB" id="A0A844M166"/>
<dbReference type="RefSeq" id="WP_155587121.1">
    <property type="nucleotide sequence ID" value="NZ_WFKQ01000004.1"/>
</dbReference>
<reference evidence="1 2" key="1">
    <citation type="journal article" date="2019" name="PLoS ONE">
        <title>Pup mortality in New Zealand sea lions (Phocarctos hookeri) at Enderby Island, Auckland Islands, 2013-18.</title>
        <authorList>
            <person name="Michael S.A."/>
            <person name="Hayman D.T.S."/>
            <person name="Gray R."/>
            <person name="Zhang J."/>
            <person name="Rogers L."/>
            <person name="Roe W.D."/>
        </authorList>
    </citation>
    <scope>NUCLEOTIDE SEQUENCE [LARGE SCALE GENOMIC DNA]</scope>
    <source>
        <strain evidence="1 2">SM868</strain>
    </source>
</reference>
<evidence type="ECO:0000313" key="1">
    <source>
        <dbReference type="EMBL" id="MUG32348.1"/>
    </source>
</evidence>
<name>A0A844M166_9GAMM</name>
<proteinExistence type="predicted"/>